<proteinExistence type="predicted"/>
<keyword evidence="2" id="KW-1185">Reference proteome</keyword>
<dbReference type="EMBL" id="JAAMPC010000241">
    <property type="protein sequence ID" value="KAG2243238.1"/>
    <property type="molecule type" value="Genomic_DNA"/>
</dbReference>
<accession>A0A8X7P3H2</accession>
<organism evidence="1 2">
    <name type="scientific">Brassica carinata</name>
    <name type="common">Ethiopian mustard</name>
    <name type="synonym">Abyssinian cabbage</name>
    <dbReference type="NCBI Taxonomy" id="52824"/>
    <lineage>
        <taxon>Eukaryota</taxon>
        <taxon>Viridiplantae</taxon>
        <taxon>Streptophyta</taxon>
        <taxon>Embryophyta</taxon>
        <taxon>Tracheophyta</taxon>
        <taxon>Spermatophyta</taxon>
        <taxon>Magnoliopsida</taxon>
        <taxon>eudicotyledons</taxon>
        <taxon>Gunneridae</taxon>
        <taxon>Pentapetalae</taxon>
        <taxon>rosids</taxon>
        <taxon>malvids</taxon>
        <taxon>Brassicales</taxon>
        <taxon>Brassicaceae</taxon>
        <taxon>Brassiceae</taxon>
        <taxon>Brassica</taxon>
    </lineage>
</organism>
<name>A0A8X7P3H2_BRACI</name>
<evidence type="ECO:0000313" key="1">
    <source>
        <dbReference type="EMBL" id="KAG2243238.1"/>
    </source>
</evidence>
<dbReference type="AlphaFoldDB" id="A0A8X7P3H2"/>
<protein>
    <submittedName>
        <fullName evidence="1">Uncharacterized protein</fullName>
    </submittedName>
</protein>
<reference evidence="1 2" key="1">
    <citation type="submission" date="2020-02" db="EMBL/GenBank/DDBJ databases">
        <authorList>
            <person name="Ma Q."/>
            <person name="Huang Y."/>
            <person name="Song X."/>
            <person name="Pei D."/>
        </authorList>
    </citation>
    <scope>NUCLEOTIDE SEQUENCE [LARGE SCALE GENOMIC DNA]</scope>
    <source>
        <strain evidence="1">Sxm20200214</strain>
        <tissue evidence="1">Leaf</tissue>
    </source>
</reference>
<sequence>MEGSKTRKLVAGYHHGPWYSRTVRLLAGTTLHPPDRVCRKSGMGWRDCERTFPRSAHINADGVRLSFLRNWKSRLHEQSPDSAFRKNFEPVQDLALAATSPDYRAKKLNNTFFYYGGPEQIKSGGANLMLNHIFMLTTTSLRLFRRRRSTLPKTFIAKNGTVMLTFIPCTYLRPKRSD</sequence>
<dbReference type="Proteomes" id="UP000886595">
    <property type="component" value="Unassembled WGS sequence"/>
</dbReference>
<comment type="caution">
    <text evidence="1">The sequence shown here is derived from an EMBL/GenBank/DDBJ whole genome shotgun (WGS) entry which is preliminary data.</text>
</comment>
<evidence type="ECO:0000313" key="2">
    <source>
        <dbReference type="Proteomes" id="UP000886595"/>
    </source>
</evidence>
<gene>
    <name evidence="1" type="ORF">Bca52824_094912</name>
</gene>